<keyword evidence="1" id="KW-1133">Transmembrane helix</keyword>
<sequence>MSEKMRPALIGGVLLGVLSAIPIINLANICCCLWAVIGGLIASYLYIKRSAGPVSPGDGALVGLWAGAIGAVIYLVLGIPLSLLFRETFNLFFVRLMSNVDPMQAELLRQQIEAQSRSFGETLLLSTLFALIGAIILAIFSVLGGLIAVPLFEKRRAPAGPPSSPQ</sequence>
<proteinExistence type="predicted"/>
<keyword evidence="3" id="KW-1185">Reference proteome</keyword>
<dbReference type="AlphaFoldDB" id="A0A0B6WTM0"/>
<keyword evidence="1" id="KW-0812">Transmembrane</keyword>
<gene>
    <name evidence="2" type="ORF">PYK22_00557</name>
</gene>
<keyword evidence="1" id="KW-0472">Membrane</keyword>
<feature type="transmembrane region" description="Helical" evidence="1">
    <location>
        <begin position="20"/>
        <end position="47"/>
    </location>
</feature>
<dbReference type="OrthoDB" id="9965733at2"/>
<reference evidence="2 3" key="2">
    <citation type="submission" date="2015-01" db="EMBL/GenBank/DDBJ databases">
        <title>Complete genome sequence of Pyrinomonas methylaliphatogenes type strain K22T.</title>
        <authorList>
            <person name="Lee K.C.Y."/>
            <person name="Power J.F."/>
            <person name="Dunfield P.F."/>
            <person name="Morgan X.C."/>
            <person name="Huttenhower C."/>
            <person name="Stott M.B."/>
        </authorList>
    </citation>
    <scope>NUCLEOTIDE SEQUENCE [LARGE SCALE GENOMIC DNA]</scope>
    <source>
        <strain evidence="2 3">K22</strain>
    </source>
</reference>
<feature type="transmembrane region" description="Helical" evidence="1">
    <location>
        <begin position="59"/>
        <end position="85"/>
    </location>
</feature>
<dbReference type="Proteomes" id="UP000031518">
    <property type="component" value="Unassembled WGS sequence"/>
</dbReference>
<dbReference type="STRING" id="454194.PYK22_00557"/>
<evidence type="ECO:0000313" key="2">
    <source>
        <dbReference type="EMBL" id="CDM64563.1"/>
    </source>
</evidence>
<evidence type="ECO:0000313" key="3">
    <source>
        <dbReference type="Proteomes" id="UP000031518"/>
    </source>
</evidence>
<reference evidence="2 3" key="1">
    <citation type="submission" date="2013-12" db="EMBL/GenBank/DDBJ databases">
        <authorList>
            <person name="Stott M."/>
        </authorList>
    </citation>
    <scope>NUCLEOTIDE SEQUENCE [LARGE SCALE GENOMIC DNA]</scope>
    <source>
        <strain evidence="2 3">K22</strain>
    </source>
</reference>
<evidence type="ECO:0008006" key="4">
    <source>
        <dbReference type="Google" id="ProtNLM"/>
    </source>
</evidence>
<feature type="transmembrane region" description="Helical" evidence="1">
    <location>
        <begin position="128"/>
        <end position="152"/>
    </location>
</feature>
<dbReference type="EMBL" id="CBXV010000002">
    <property type="protein sequence ID" value="CDM64563.1"/>
    <property type="molecule type" value="Genomic_DNA"/>
</dbReference>
<organism evidence="2 3">
    <name type="scientific">Pyrinomonas methylaliphatogenes</name>
    <dbReference type="NCBI Taxonomy" id="454194"/>
    <lineage>
        <taxon>Bacteria</taxon>
        <taxon>Pseudomonadati</taxon>
        <taxon>Acidobacteriota</taxon>
        <taxon>Blastocatellia</taxon>
        <taxon>Blastocatellales</taxon>
        <taxon>Pyrinomonadaceae</taxon>
        <taxon>Pyrinomonas</taxon>
    </lineage>
</organism>
<accession>A0A0B6WTM0</accession>
<evidence type="ECO:0000256" key="1">
    <source>
        <dbReference type="SAM" id="Phobius"/>
    </source>
</evidence>
<dbReference type="RefSeq" id="WP_060635263.1">
    <property type="nucleotide sequence ID" value="NZ_CBXV010000002.1"/>
</dbReference>
<name>A0A0B6WTM0_9BACT</name>
<protein>
    <recommendedName>
        <fullName evidence="4">DUF4199 domain-containing protein</fullName>
    </recommendedName>
</protein>